<proteinExistence type="inferred from homology"/>
<evidence type="ECO:0000256" key="8">
    <source>
        <dbReference type="ARBA" id="ARBA00029894"/>
    </source>
</evidence>
<dbReference type="PANTHER" id="PTHR38096:SF1">
    <property type="entry name" value="ENTEROBACTIN SYNTHASE COMPONENT D"/>
    <property type="match status" value="1"/>
</dbReference>
<comment type="function">
    <text evidence="1">Involved in the biosynthesis of the siderophore enterobactin (enterochelin), which is a macrocyclic trimeric lactone of N-(2,3-dihydroxybenzoyl)-serine. The serine trilactone serves as a scaffolding for the three catechol functionalities that provide hexadentate coordination for the tightly ligated iron(2+) atoms. Plays an essential role in the assembly of the enterobactin by catalyzing the transfer of the 4'-phosphopantetheine (Ppant) moiety from coenzyme A to the apo-domains of both EntB (ArCP domain) and EntF (PCP domain) to yield their holo-forms which make them competent for the activation of 2,3-dihydroxybenzoate (DHB) and L-serine, respectively.</text>
</comment>
<evidence type="ECO:0000313" key="16">
    <source>
        <dbReference type="EMBL" id="MBB6484710.1"/>
    </source>
</evidence>
<comment type="similarity">
    <text evidence="3">Belongs to the P-Pant transferase superfamily. EntD family.</text>
</comment>
<evidence type="ECO:0000256" key="6">
    <source>
        <dbReference type="ARBA" id="ARBA00022679"/>
    </source>
</evidence>
<evidence type="ECO:0000259" key="15">
    <source>
        <dbReference type="Pfam" id="PF17837"/>
    </source>
</evidence>
<keyword evidence="6 16" id="KW-0808">Transferase</keyword>
<dbReference type="InterPro" id="IPR037143">
    <property type="entry name" value="4-PPantetheinyl_Trfase_dom_sf"/>
</dbReference>
<evidence type="ECO:0000256" key="2">
    <source>
        <dbReference type="ARBA" id="ARBA00004993"/>
    </source>
</evidence>
<dbReference type="GO" id="GO:0008897">
    <property type="term" value="F:holo-[acyl-carrier-protein] synthase activity"/>
    <property type="evidence" value="ECO:0007669"/>
    <property type="project" value="InterPro"/>
</dbReference>
<evidence type="ECO:0000256" key="7">
    <source>
        <dbReference type="ARBA" id="ARBA00023191"/>
    </source>
</evidence>
<feature type="domain" description="4'-phosphopantetheinyl transferase N-terminal" evidence="15">
    <location>
        <begin position="56"/>
        <end position="110"/>
    </location>
</feature>
<evidence type="ECO:0000256" key="5">
    <source>
        <dbReference type="ARBA" id="ARBA00019087"/>
    </source>
</evidence>
<accession>A0A7X0IPE1</accession>
<comment type="caution">
    <text evidence="16">The sequence shown here is derived from an EMBL/GenBank/DDBJ whole genome shotgun (WGS) entry which is preliminary data.</text>
</comment>
<comment type="cofactor">
    <cofactor evidence="13">
        <name>Mg(2+)</name>
        <dbReference type="ChEBI" id="CHEBI:18420"/>
    </cofactor>
</comment>
<comment type="catalytic activity">
    <reaction evidence="10">
        <text>apo-[aryl-carrier protein] + CoA = holo-[aryl-carrier protein] + adenosine 3',5'-bisphosphate + H(+)</text>
        <dbReference type="Rhea" id="RHEA:48404"/>
        <dbReference type="Rhea" id="RHEA-COMP:15903"/>
        <dbReference type="Rhea" id="RHEA-COMP:17557"/>
        <dbReference type="ChEBI" id="CHEBI:15378"/>
        <dbReference type="ChEBI" id="CHEBI:29999"/>
        <dbReference type="ChEBI" id="CHEBI:57287"/>
        <dbReference type="ChEBI" id="CHEBI:58343"/>
        <dbReference type="ChEBI" id="CHEBI:64479"/>
    </reaction>
</comment>
<dbReference type="SUPFAM" id="SSF56214">
    <property type="entry name" value="4'-phosphopantetheinyl transferase"/>
    <property type="match status" value="1"/>
</dbReference>
<gene>
    <name evidence="16" type="ORF">GGD46_001988</name>
</gene>
<dbReference type="GO" id="GO:0009239">
    <property type="term" value="P:enterobactin biosynthetic process"/>
    <property type="evidence" value="ECO:0007669"/>
    <property type="project" value="UniProtKB-KW"/>
</dbReference>
<comment type="subunit">
    <text evidence="4">EntB, EntD, EntE, and EntF form a multienzyme complex called enterobactin synthase.</text>
</comment>
<protein>
    <recommendedName>
        <fullName evidence="5">Enterobactin synthase component D</fullName>
    </recommendedName>
    <alternativeName>
        <fullName evidence="8">4'-phosphopantetheinyl transferase EntD</fullName>
    </alternativeName>
    <alternativeName>
        <fullName evidence="9">Enterochelin synthase D</fullName>
    </alternativeName>
</protein>
<evidence type="ECO:0000256" key="9">
    <source>
        <dbReference type="ARBA" id="ARBA00031996"/>
    </source>
</evidence>
<feature type="binding site" evidence="12">
    <location>
        <position position="161"/>
    </location>
    <ligand>
        <name>CoA</name>
        <dbReference type="ChEBI" id="CHEBI:57287"/>
    </ligand>
</feature>
<feature type="binding site" evidence="12">
    <location>
        <position position="57"/>
    </location>
    <ligand>
        <name>CoA</name>
        <dbReference type="ChEBI" id="CHEBI:57287"/>
    </ligand>
</feature>
<dbReference type="GO" id="GO:0000287">
    <property type="term" value="F:magnesium ion binding"/>
    <property type="evidence" value="ECO:0007669"/>
    <property type="project" value="InterPro"/>
</dbReference>
<comment type="pathway">
    <text evidence="2">Siderophore biosynthesis; enterobactin biosynthesis.</text>
</comment>
<feature type="binding site" evidence="12">
    <location>
        <position position="64"/>
    </location>
    <ligand>
        <name>CoA</name>
        <dbReference type="ChEBI" id="CHEBI:57287"/>
    </ligand>
</feature>
<sequence>MSGEAPLRAAEVALLVELTKLAPSGVSIGCRSIRNGDENLLLPEESRSILSRQLEARRASGAARVIARQLLAQEGIENAVIKRATSGAPLWPPGFVGSLAHDDVIAVAAVGRRTEVLSLGIDVEPAEPLPEEVAAIVQTADDALVGVDERLASRLLFSVKEAVYKASYPLDRIVLGYEHIAVDLKARNAVTTSGRKVRFSFCLFPRIVVLADVPLP</sequence>
<dbReference type="PANTHER" id="PTHR38096">
    <property type="entry name" value="ENTEROBACTIN SYNTHASE COMPONENT D"/>
    <property type="match status" value="1"/>
</dbReference>
<dbReference type="EMBL" id="JACHBG010000003">
    <property type="protein sequence ID" value="MBB6484710.1"/>
    <property type="molecule type" value="Genomic_DNA"/>
</dbReference>
<keyword evidence="13" id="KW-0479">Metal-binding</keyword>
<dbReference type="Gene3D" id="3.90.470.20">
    <property type="entry name" value="4'-phosphopantetheinyl transferase domain"/>
    <property type="match status" value="1"/>
</dbReference>
<dbReference type="RefSeq" id="WP_184703544.1">
    <property type="nucleotide sequence ID" value="NZ_JACHBG010000003.1"/>
</dbReference>
<comment type="catalytic activity">
    <reaction evidence="11">
        <text>apo-[peptidyl-carrier protein] + CoA = holo-[peptidyl-carrier protein] + adenosine 3',5'-bisphosphate + H(+)</text>
        <dbReference type="Rhea" id="RHEA:46228"/>
        <dbReference type="Rhea" id="RHEA-COMP:11479"/>
        <dbReference type="Rhea" id="RHEA-COMP:11480"/>
        <dbReference type="ChEBI" id="CHEBI:15378"/>
        <dbReference type="ChEBI" id="CHEBI:29999"/>
        <dbReference type="ChEBI" id="CHEBI:57287"/>
        <dbReference type="ChEBI" id="CHEBI:58343"/>
        <dbReference type="ChEBI" id="CHEBI:64479"/>
    </reaction>
</comment>
<feature type="binding site" evidence="12">
    <location>
        <position position="122"/>
    </location>
    <ligand>
        <name>CoA</name>
        <dbReference type="ChEBI" id="CHEBI:57287"/>
    </ligand>
</feature>
<evidence type="ECO:0000256" key="10">
    <source>
        <dbReference type="ARBA" id="ARBA00049176"/>
    </source>
</evidence>
<dbReference type="GO" id="GO:0005886">
    <property type="term" value="C:plasma membrane"/>
    <property type="evidence" value="ECO:0007669"/>
    <property type="project" value="TreeGrafter"/>
</dbReference>
<feature type="domain" description="4'-phosphopantetheinyl transferase" evidence="14">
    <location>
        <begin position="118"/>
        <end position="193"/>
    </location>
</feature>
<evidence type="ECO:0000256" key="3">
    <source>
        <dbReference type="ARBA" id="ARBA00008342"/>
    </source>
</evidence>
<feature type="binding site" evidence="12">
    <location>
        <position position="165"/>
    </location>
    <ligand>
        <name>CoA</name>
        <dbReference type="ChEBI" id="CHEBI:57287"/>
    </ligand>
</feature>
<dbReference type="Pfam" id="PF17837">
    <property type="entry name" value="4PPT_N"/>
    <property type="match status" value="1"/>
</dbReference>
<name>A0A7X0IPE1_9HYPH</name>
<feature type="binding site" evidence="12">
    <location>
        <position position="175"/>
    </location>
    <ligand>
        <name>CoA</name>
        <dbReference type="ChEBI" id="CHEBI:57287"/>
    </ligand>
</feature>
<evidence type="ECO:0000259" key="14">
    <source>
        <dbReference type="Pfam" id="PF01648"/>
    </source>
</evidence>
<dbReference type="InterPro" id="IPR008278">
    <property type="entry name" value="4-PPantetheinyl_Trfase_dom"/>
</dbReference>
<feature type="binding site" evidence="13">
    <location>
        <position position="122"/>
    </location>
    <ligand>
        <name>Mg(2+)</name>
        <dbReference type="ChEBI" id="CHEBI:18420"/>
    </ligand>
</feature>
<feature type="binding site" evidence="13">
    <location>
        <position position="124"/>
    </location>
    <ligand>
        <name>Mg(2+)</name>
        <dbReference type="ChEBI" id="CHEBI:18420"/>
    </ligand>
</feature>
<evidence type="ECO:0000256" key="11">
    <source>
        <dbReference type="ARBA" id="ARBA00049191"/>
    </source>
</evidence>
<organism evidence="16 17">
    <name type="scientific">Rhizobium lusitanum</name>
    <dbReference type="NCBI Taxonomy" id="293958"/>
    <lineage>
        <taxon>Bacteria</taxon>
        <taxon>Pseudomonadati</taxon>
        <taxon>Pseudomonadota</taxon>
        <taxon>Alphaproteobacteria</taxon>
        <taxon>Hyphomicrobiales</taxon>
        <taxon>Rhizobiaceae</taxon>
        <taxon>Rhizobium/Agrobacterium group</taxon>
        <taxon>Rhizobium</taxon>
    </lineage>
</organism>
<keyword evidence="13" id="KW-0460">Magnesium</keyword>
<dbReference type="Proteomes" id="UP000565576">
    <property type="component" value="Unassembled WGS sequence"/>
</dbReference>
<dbReference type="AlphaFoldDB" id="A0A7X0IPE1"/>
<dbReference type="PRINTS" id="PR01399">
    <property type="entry name" value="ENTSNTHTASED"/>
</dbReference>
<reference evidence="16 17" key="1">
    <citation type="submission" date="2020-08" db="EMBL/GenBank/DDBJ databases">
        <title>Genomic Encyclopedia of Type Strains, Phase IV (KMG-V): Genome sequencing to study the core and pangenomes of soil and plant-associated prokaryotes.</title>
        <authorList>
            <person name="Whitman W."/>
        </authorList>
    </citation>
    <scope>NUCLEOTIDE SEQUENCE [LARGE SCALE GENOMIC DNA]</scope>
    <source>
        <strain evidence="16 17">SEMIA 4060</strain>
    </source>
</reference>
<dbReference type="Pfam" id="PF01648">
    <property type="entry name" value="ACPS"/>
    <property type="match status" value="1"/>
</dbReference>
<evidence type="ECO:0000313" key="17">
    <source>
        <dbReference type="Proteomes" id="UP000565576"/>
    </source>
</evidence>
<dbReference type="GO" id="GO:0009366">
    <property type="term" value="C:enterobactin synthetase complex"/>
    <property type="evidence" value="ECO:0007669"/>
    <property type="project" value="InterPro"/>
</dbReference>
<evidence type="ECO:0000256" key="4">
    <source>
        <dbReference type="ARBA" id="ARBA00011503"/>
    </source>
</evidence>
<dbReference type="InterPro" id="IPR041354">
    <property type="entry name" value="4PPT_N"/>
</dbReference>
<keyword evidence="7" id="KW-0259">Enterobactin biosynthesis</keyword>
<evidence type="ECO:0000256" key="1">
    <source>
        <dbReference type="ARBA" id="ARBA00003937"/>
    </source>
</evidence>
<evidence type="ECO:0000256" key="13">
    <source>
        <dbReference type="PIRSR" id="PIRSR603542-2"/>
    </source>
</evidence>
<evidence type="ECO:0000256" key="12">
    <source>
        <dbReference type="PIRSR" id="PIRSR603542-1"/>
    </source>
</evidence>
<dbReference type="InterPro" id="IPR003542">
    <property type="entry name" value="Enbac_synth_compD-like"/>
</dbReference>